<feature type="transmembrane region" description="Helical" evidence="1">
    <location>
        <begin position="90"/>
        <end position="113"/>
    </location>
</feature>
<organism evidence="2 3">
    <name type="scientific">Shewanella surugensis</name>
    <dbReference type="NCBI Taxonomy" id="212020"/>
    <lineage>
        <taxon>Bacteria</taxon>
        <taxon>Pseudomonadati</taxon>
        <taxon>Pseudomonadota</taxon>
        <taxon>Gammaproteobacteria</taxon>
        <taxon>Alteromonadales</taxon>
        <taxon>Shewanellaceae</taxon>
        <taxon>Shewanella</taxon>
    </lineage>
</organism>
<feature type="transmembrane region" description="Helical" evidence="1">
    <location>
        <begin position="59"/>
        <end position="78"/>
    </location>
</feature>
<feature type="transmembrane region" description="Helical" evidence="1">
    <location>
        <begin position="20"/>
        <end position="39"/>
    </location>
</feature>
<reference evidence="2 3" key="1">
    <citation type="submission" date="2022-01" db="EMBL/GenBank/DDBJ databases">
        <title>Whole genome-based taxonomy of the Shewanellaceae.</title>
        <authorList>
            <person name="Martin-Rodriguez A.J."/>
        </authorList>
    </citation>
    <scope>NUCLEOTIDE SEQUENCE [LARGE SCALE GENOMIC DNA]</scope>
    <source>
        <strain evidence="2 3">DSM 17177</strain>
    </source>
</reference>
<dbReference type="InterPro" id="IPR021318">
    <property type="entry name" value="DUF2919"/>
</dbReference>
<keyword evidence="1" id="KW-0472">Membrane</keyword>
<dbReference type="Pfam" id="PF11143">
    <property type="entry name" value="DUF2919"/>
    <property type="match status" value="1"/>
</dbReference>
<dbReference type="EMBL" id="JAKIKS010000003">
    <property type="protein sequence ID" value="MCL1123244.1"/>
    <property type="molecule type" value="Genomic_DNA"/>
</dbReference>
<sequence>MNFSHIRWLDEKGHIKPPIYLYGMLIFIARGWCIWIASLTQASDRAGLVTLIYPQKADFIMSLIAGLGAVLIYFLVIAERKRKPEWLRGLFCQIKVLLLGLLILDGGLLIARVMSAHYLYSWSIGLDGLFLFWSGLYLFKSKRLSHYLSDWKVS</sequence>
<keyword evidence="1" id="KW-0812">Transmembrane</keyword>
<dbReference type="Proteomes" id="UP001203423">
    <property type="component" value="Unassembled WGS sequence"/>
</dbReference>
<dbReference type="RefSeq" id="WP_248938530.1">
    <property type="nucleotide sequence ID" value="NZ_JAKIKS010000003.1"/>
</dbReference>
<evidence type="ECO:0000256" key="1">
    <source>
        <dbReference type="SAM" id="Phobius"/>
    </source>
</evidence>
<name>A0ABT0L6C8_9GAMM</name>
<evidence type="ECO:0000313" key="3">
    <source>
        <dbReference type="Proteomes" id="UP001203423"/>
    </source>
</evidence>
<gene>
    <name evidence="2" type="ORF">L2764_01790</name>
</gene>
<keyword evidence="3" id="KW-1185">Reference proteome</keyword>
<accession>A0ABT0L6C8</accession>
<evidence type="ECO:0000313" key="2">
    <source>
        <dbReference type="EMBL" id="MCL1123244.1"/>
    </source>
</evidence>
<proteinExistence type="predicted"/>
<protein>
    <submittedName>
        <fullName evidence="2">DUF2919 domain-containing protein</fullName>
    </submittedName>
</protein>
<feature type="transmembrane region" description="Helical" evidence="1">
    <location>
        <begin position="119"/>
        <end position="139"/>
    </location>
</feature>
<comment type="caution">
    <text evidence="2">The sequence shown here is derived from an EMBL/GenBank/DDBJ whole genome shotgun (WGS) entry which is preliminary data.</text>
</comment>
<keyword evidence="1" id="KW-1133">Transmembrane helix</keyword>